<comment type="caution">
    <text evidence="2">The sequence shown here is derived from an EMBL/GenBank/DDBJ whole genome shotgun (WGS) entry which is preliminary data.</text>
</comment>
<evidence type="ECO:0000256" key="1">
    <source>
        <dbReference type="SAM" id="MobiDB-lite"/>
    </source>
</evidence>
<feature type="region of interest" description="Disordered" evidence="1">
    <location>
        <begin position="1"/>
        <end position="41"/>
    </location>
</feature>
<dbReference type="AlphaFoldDB" id="A0A8J5WKQ9"/>
<name>A0A8J5WKQ9_ZIZPA</name>
<gene>
    <name evidence="2" type="ORF">GUJ93_ZPchr0012g21158</name>
</gene>
<proteinExistence type="predicted"/>
<evidence type="ECO:0000313" key="2">
    <source>
        <dbReference type="EMBL" id="KAG8092435.1"/>
    </source>
</evidence>
<keyword evidence="3" id="KW-1185">Reference proteome</keyword>
<reference evidence="2" key="1">
    <citation type="journal article" date="2021" name="bioRxiv">
        <title>Whole Genome Assembly and Annotation of Northern Wild Rice, Zizania palustris L., Supports a Whole Genome Duplication in the Zizania Genus.</title>
        <authorList>
            <person name="Haas M."/>
            <person name="Kono T."/>
            <person name="Macchietto M."/>
            <person name="Millas R."/>
            <person name="McGilp L."/>
            <person name="Shao M."/>
            <person name="Duquette J."/>
            <person name="Hirsch C.N."/>
            <person name="Kimball J."/>
        </authorList>
    </citation>
    <scope>NUCLEOTIDE SEQUENCE</scope>
    <source>
        <tissue evidence="2">Fresh leaf tissue</tissue>
    </source>
</reference>
<reference evidence="2" key="2">
    <citation type="submission" date="2021-02" db="EMBL/GenBank/DDBJ databases">
        <authorList>
            <person name="Kimball J.A."/>
            <person name="Haas M.W."/>
            <person name="Macchietto M."/>
            <person name="Kono T."/>
            <person name="Duquette J."/>
            <person name="Shao M."/>
        </authorList>
    </citation>
    <scope>NUCLEOTIDE SEQUENCE</scope>
    <source>
        <tissue evidence="2">Fresh leaf tissue</tissue>
    </source>
</reference>
<sequence length="72" mass="7847">MEEAGEESGPWLNPGGDDTDSQEEVARRGPAPPVFQLSSSFWGKEGGAAGVRFIQQVLSLRERNESLEKQIS</sequence>
<dbReference type="Proteomes" id="UP000729402">
    <property type="component" value="Unassembled WGS sequence"/>
</dbReference>
<organism evidence="2 3">
    <name type="scientific">Zizania palustris</name>
    <name type="common">Northern wild rice</name>
    <dbReference type="NCBI Taxonomy" id="103762"/>
    <lineage>
        <taxon>Eukaryota</taxon>
        <taxon>Viridiplantae</taxon>
        <taxon>Streptophyta</taxon>
        <taxon>Embryophyta</taxon>
        <taxon>Tracheophyta</taxon>
        <taxon>Spermatophyta</taxon>
        <taxon>Magnoliopsida</taxon>
        <taxon>Liliopsida</taxon>
        <taxon>Poales</taxon>
        <taxon>Poaceae</taxon>
        <taxon>BOP clade</taxon>
        <taxon>Oryzoideae</taxon>
        <taxon>Oryzeae</taxon>
        <taxon>Zizaniinae</taxon>
        <taxon>Zizania</taxon>
    </lineage>
</organism>
<accession>A0A8J5WKQ9</accession>
<evidence type="ECO:0000313" key="3">
    <source>
        <dbReference type="Proteomes" id="UP000729402"/>
    </source>
</evidence>
<protein>
    <submittedName>
        <fullName evidence="2">Uncharacterized protein</fullName>
    </submittedName>
</protein>
<dbReference type="EMBL" id="JAAALK010000080">
    <property type="protein sequence ID" value="KAG8092435.1"/>
    <property type="molecule type" value="Genomic_DNA"/>
</dbReference>